<gene>
    <name evidence="1" type="ORF">THAOC_09574</name>
</gene>
<proteinExistence type="predicted"/>
<dbReference type="AlphaFoldDB" id="K0SW83"/>
<protein>
    <recommendedName>
        <fullName evidence="3">Sel1 repeat family protein</fullName>
    </recommendedName>
</protein>
<dbReference type="Proteomes" id="UP000266841">
    <property type="component" value="Unassembled WGS sequence"/>
</dbReference>
<sequence>MTDRYMRRIMSPGSRIGQTRAMHRQSFNWESFIWTEMPQNTDIALQLWNEAADLGHTESKFRLGAFYEEEDDDVDRAIVLYEEAAMEGHIVARYKLGCIEVEYGCSSRAVRHFAVGAKMGNDDCLNALEAMTAEGDATAKEYEDALDGHRIAIEETKTPAREKVKAMAES</sequence>
<name>K0SW83_THAOC</name>
<dbReference type="InterPro" id="IPR011990">
    <property type="entry name" value="TPR-like_helical_dom_sf"/>
</dbReference>
<dbReference type="EMBL" id="AGNL01010351">
    <property type="protein sequence ID" value="EJK69199.1"/>
    <property type="molecule type" value="Genomic_DNA"/>
</dbReference>
<dbReference type="Gene3D" id="1.25.40.10">
    <property type="entry name" value="Tetratricopeptide repeat domain"/>
    <property type="match status" value="1"/>
</dbReference>
<reference evidence="1 2" key="1">
    <citation type="journal article" date="2012" name="Genome Biol.">
        <title>Genome and low-iron response of an oceanic diatom adapted to chronic iron limitation.</title>
        <authorList>
            <person name="Lommer M."/>
            <person name="Specht M."/>
            <person name="Roy A.S."/>
            <person name="Kraemer L."/>
            <person name="Andreson R."/>
            <person name="Gutowska M.A."/>
            <person name="Wolf J."/>
            <person name="Bergner S.V."/>
            <person name="Schilhabel M.B."/>
            <person name="Klostermeier U.C."/>
            <person name="Beiko R.G."/>
            <person name="Rosenstiel P."/>
            <person name="Hippler M."/>
            <person name="Laroche J."/>
        </authorList>
    </citation>
    <scope>NUCLEOTIDE SEQUENCE [LARGE SCALE GENOMIC DNA]</scope>
    <source>
        <strain evidence="1 2">CCMP1005</strain>
    </source>
</reference>
<evidence type="ECO:0000313" key="2">
    <source>
        <dbReference type="Proteomes" id="UP000266841"/>
    </source>
</evidence>
<organism evidence="1 2">
    <name type="scientific">Thalassiosira oceanica</name>
    <name type="common">Marine diatom</name>
    <dbReference type="NCBI Taxonomy" id="159749"/>
    <lineage>
        <taxon>Eukaryota</taxon>
        <taxon>Sar</taxon>
        <taxon>Stramenopiles</taxon>
        <taxon>Ochrophyta</taxon>
        <taxon>Bacillariophyta</taxon>
        <taxon>Coscinodiscophyceae</taxon>
        <taxon>Thalassiosirophycidae</taxon>
        <taxon>Thalassiosirales</taxon>
        <taxon>Thalassiosiraceae</taxon>
        <taxon>Thalassiosira</taxon>
    </lineage>
</organism>
<accession>K0SW83</accession>
<evidence type="ECO:0000313" key="1">
    <source>
        <dbReference type="EMBL" id="EJK69199.1"/>
    </source>
</evidence>
<dbReference type="SUPFAM" id="SSF81901">
    <property type="entry name" value="HCP-like"/>
    <property type="match status" value="1"/>
</dbReference>
<keyword evidence="2" id="KW-1185">Reference proteome</keyword>
<dbReference type="OrthoDB" id="2384430at2759"/>
<evidence type="ECO:0008006" key="3">
    <source>
        <dbReference type="Google" id="ProtNLM"/>
    </source>
</evidence>
<comment type="caution">
    <text evidence="1">The sequence shown here is derived from an EMBL/GenBank/DDBJ whole genome shotgun (WGS) entry which is preliminary data.</text>
</comment>